<dbReference type="InterPro" id="IPR001647">
    <property type="entry name" value="HTH_TetR"/>
</dbReference>
<protein>
    <submittedName>
        <fullName evidence="6">TetR family transcriptional regulator</fullName>
    </submittedName>
</protein>
<organism evidence="6 7">
    <name type="scientific">Croceibacterium xixiisoli</name>
    <dbReference type="NCBI Taxonomy" id="1476466"/>
    <lineage>
        <taxon>Bacteria</taxon>
        <taxon>Pseudomonadati</taxon>
        <taxon>Pseudomonadota</taxon>
        <taxon>Alphaproteobacteria</taxon>
        <taxon>Sphingomonadales</taxon>
        <taxon>Erythrobacteraceae</taxon>
        <taxon>Croceibacterium</taxon>
    </lineage>
</organism>
<feature type="DNA-binding region" description="H-T-H motif" evidence="4">
    <location>
        <begin position="40"/>
        <end position="59"/>
    </location>
</feature>
<reference evidence="6 7" key="1">
    <citation type="submission" date="2019-12" db="EMBL/GenBank/DDBJ databases">
        <title>Genomic-based taxomic classification of the family Erythrobacteraceae.</title>
        <authorList>
            <person name="Xu L."/>
        </authorList>
    </citation>
    <scope>NUCLEOTIDE SEQUENCE [LARGE SCALE GENOMIC DNA]</scope>
    <source>
        <strain evidence="6 7">S36</strain>
    </source>
</reference>
<evidence type="ECO:0000313" key="6">
    <source>
        <dbReference type="EMBL" id="MXO97688.1"/>
    </source>
</evidence>
<dbReference type="PANTHER" id="PTHR30055">
    <property type="entry name" value="HTH-TYPE TRANSCRIPTIONAL REGULATOR RUTR"/>
    <property type="match status" value="1"/>
</dbReference>
<evidence type="ECO:0000256" key="2">
    <source>
        <dbReference type="ARBA" id="ARBA00023125"/>
    </source>
</evidence>
<dbReference type="SUPFAM" id="SSF46689">
    <property type="entry name" value="Homeodomain-like"/>
    <property type="match status" value="1"/>
</dbReference>
<dbReference type="SUPFAM" id="SSF48498">
    <property type="entry name" value="Tetracyclin repressor-like, C-terminal domain"/>
    <property type="match status" value="1"/>
</dbReference>
<accession>A0A6I4TSV4</accession>
<evidence type="ECO:0000256" key="1">
    <source>
        <dbReference type="ARBA" id="ARBA00023015"/>
    </source>
</evidence>
<dbReference type="PROSITE" id="PS50977">
    <property type="entry name" value="HTH_TETR_2"/>
    <property type="match status" value="1"/>
</dbReference>
<keyword evidence="3" id="KW-0804">Transcription</keyword>
<dbReference type="EMBL" id="WTYJ01000001">
    <property type="protein sequence ID" value="MXO97688.1"/>
    <property type="molecule type" value="Genomic_DNA"/>
</dbReference>
<name>A0A6I4TSV4_9SPHN</name>
<comment type="caution">
    <text evidence="6">The sequence shown here is derived from an EMBL/GenBank/DDBJ whole genome shotgun (WGS) entry which is preliminary data.</text>
</comment>
<dbReference type="InterPro" id="IPR009057">
    <property type="entry name" value="Homeodomain-like_sf"/>
</dbReference>
<dbReference type="GO" id="GO:0003700">
    <property type="term" value="F:DNA-binding transcription factor activity"/>
    <property type="evidence" value="ECO:0007669"/>
    <property type="project" value="TreeGrafter"/>
</dbReference>
<sequence length="215" mass="24193">MQAKTDPIECKRAARRQERRAAIVAVAQRHFTEYGYGATSMSAIAAELGGSKTTLWSYFSSKEELFAEALEVWIRDFSPISALKPEADLRQTLLGYGTEFLRTMLSSNIATLFRLVIAEASRFPEIGRIFYEHAPLRRHKVLAAYLDGQITAGRLRPVDSLRASAQLHHLCIYRLFMHSMWGLDPDISAEAIDREVGEAVDMFLHGYAMEGPPAR</sequence>
<dbReference type="Gene3D" id="1.10.10.60">
    <property type="entry name" value="Homeodomain-like"/>
    <property type="match status" value="1"/>
</dbReference>
<dbReference type="Proteomes" id="UP000469430">
    <property type="component" value="Unassembled WGS sequence"/>
</dbReference>
<dbReference type="FunFam" id="1.10.10.60:FF:000141">
    <property type="entry name" value="TetR family transcriptional regulator"/>
    <property type="match status" value="1"/>
</dbReference>
<dbReference type="InterPro" id="IPR050109">
    <property type="entry name" value="HTH-type_TetR-like_transc_reg"/>
</dbReference>
<dbReference type="PRINTS" id="PR00455">
    <property type="entry name" value="HTHTETR"/>
</dbReference>
<dbReference type="OrthoDB" id="9816431at2"/>
<feature type="domain" description="HTH tetR-type" evidence="5">
    <location>
        <begin position="17"/>
        <end position="77"/>
    </location>
</feature>
<keyword evidence="7" id="KW-1185">Reference proteome</keyword>
<dbReference type="Pfam" id="PF00440">
    <property type="entry name" value="TetR_N"/>
    <property type="match status" value="1"/>
</dbReference>
<dbReference type="Gene3D" id="1.10.357.10">
    <property type="entry name" value="Tetracycline Repressor, domain 2"/>
    <property type="match status" value="1"/>
</dbReference>
<keyword evidence="1" id="KW-0805">Transcription regulation</keyword>
<gene>
    <name evidence="6" type="ORF">GRI97_01630</name>
</gene>
<dbReference type="AlphaFoldDB" id="A0A6I4TSV4"/>
<evidence type="ECO:0000313" key="7">
    <source>
        <dbReference type="Proteomes" id="UP000469430"/>
    </source>
</evidence>
<proteinExistence type="predicted"/>
<dbReference type="InterPro" id="IPR039536">
    <property type="entry name" value="TetR_C_Proteobacteria"/>
</dbReference>
<evidence type="ECO:0000259" key="5">
    <source>
        <dbReference type="PROSITE" id="PS50977"/>
    </source>
</evidence>
<dbReference type="PANTHER" id="PTHR30055:SF146">
    <property type="entry name" value="HTH-TYPE TRANSCRIPTIONAL DUAL REGULATOR CECR"/>
    <property type="match status" value="1"/>
</dbReference>
<evidence type="ECO:0000256" key="4">
    <source>
        <dbReference type="PROSITE-ProRule" id="PRU00335"/>
    </source>
</evidence>
<keyword evidence="2 4" id="KW-0238">DNA-binding</keyword>
<evidence type="ECO:0000256" key="3">
    <source>
        <dbReference type="ARBA" id="ARBA00023163"/>
    </source>
</evidence>
<dbReference type="Pfam" id="PF14246">
    <property type="entry name" value="TetR_C_7"/>
    <property type="match status" value="1"/>
</dbReference>
<dbReference type="RefSeq" id="WP_161389398.1">
    <property type="nucleotide sequence ID" value="NZ_JBHSCP010000001.1"/>
</dbReference>
<dbReference type="GO" id="GO:0000976">
    <property type="term" value="F:transcription cis-regulatory region binding"/>
    <property type="evidence" value="ECO:0007669"/>
    <property type="project" value="TreeGrafter"/>
</dbReference>
<dbReference type="InterPro" id="IPR036271">
    <property type="entry name" value="Tet_transcr_reg_TetR-rel_C_sf"/>
</dbReference>